<dbReference type="Proteomes" id="UP000430079">
    <property type="component" value="Unassembled WGS sequence"/>
</dbReference>
<evidence type="ECO:0000313" key="1">
    <source>
        <dbReference type="EMBL" id="GFE18978.1"/>
    </source>
</evidence>
<comment type="caution">
    <text evidence="1">The sequence shown here is derived from an EMBL/GenBank/DDBJ whole genome shotgun (WGS) entry which is preliminary data.</text>
</comment>
<sequence length="65" mass="7264">MKGDRWAWGRRGTQDCTGALAIRPKRDAQRTAATGRCGSYGGHDRGEKDHDCGIEWRRATGIRYA</sequence>
<reference evidence="1 2" key="1">
    <citation type="submission" date="2019-12" db="EMBL/GenBank/DDBJ databases">
        <title>Whole genome shotgun sequence of Streptomyces hygroscopicus subsp. glebosus NBRC 13786.</title>
        <authorList>
            <person name="Ichikawa N."/>
            <person name="Kimura A."/>
            <person name="Kitahashi Y."/>
            <person name="Komaki H."/>
            <person name="Tamura T."/>
        </authorList>
    </citation>
    <scope>NUCLEOTIDE SEQUENCE [LARGE SCALE GENOMIC DNA]</scope>
    <source>
        <strain evidence="1 2">NBRC 13786</strain>
    </source>
</reference>
<dbReference type="AlphaFoldDB" id="A0A640T6R2"/>
<dbReference type="EMBL" id="BLIO01000001">
    <property type="protein sequence ID" value="GFE18978.1"/>
    <property type="molecule type" value="Genomic_DNA"/>
</dbReference>
<name>A0A640T6R2_9ACTN</name>
<proteinExistence type="predicted"/>
<keyword evidence="2" id="KW-1185">Reference proteome</keyword>
<gene>
    <name evidence="1" type="ORF">Sgleb_70250</name>
</gene>
<organism evidence="1 2">
    <name type="scientific">Streptomyces glebosus</name>
    <dbReference type="NCBI Taxonomy" id="249580"/>
    <lineage>
        <taxon>Bacteria</taxon>
        <taxon>Bacillati</taxon>
        <taxon>Actinomycetota</taxon>
        <taxon>Actinomycetes</taxon>
        <taxon>Kitasatosporales</taxon>
        <taxon>Streptomycetaceae</taxon>
        <taxon>Streptomyces</taxon>
    </lineage>
</organism>
<evidence type="ECO:0000313" key="2">
    <source>
        <dbReference type="Proteomes" id="UP000430079"/>
    </source>
</evidence>
<accession>A0A640T6R2</accession>
<protein>
    <submittedName>
        <fullName evidence="1">Uncharacterized protein</fullName>
    </submittedName>
</protein>